<dbReference type="Proteomes" id="UP000315783">
    <property type="component" value="Unassembled WGS sequence"/>
</dbReference>
<evidence type="ECO:0000256" key="4">
    <source>
        <dbReference type="ARBA" id="ARBA00022982"/>
    </source>
</evidence>
<dbReference type="InterPro" id="IPR013130">
    <property type="entry name" value="Fe3_Rdtase_TM_dom"/>
</dbReference>
<dbReference type="EMBL" id="SPUK01000001">
    <property type="protein sequence ID" value="TQW00988.1"/>
    <property type="molecule type" value="Genomic_DNA"/>
</dbReference>
<feature type="transmembrane region" description="Helical" evidence="9">
    <location>
        <begin position="356"/>
        <end position="375"/>
    </location>
</feature>
<keyword evidence="7" id="KW-0406">Ion transport</keyword>
<keyword evidence="4" id="KW-0249">Electron transport</keyword>
<feature type="domain" description="Ferric oxidoreductase" evidence="11">
    <location>
        <begin position="277"/>
        <end position="395"/>
    </location>
</feature>
<feature type="domain" description="Ferric reductase NAD binding" evidence="13">
    <location>
        <begin position="583"/>
        <end position="726"/>
    </location>
</feature>
<dbReference type="Pfam" id="PF08022">
    <property type="entry name" value="FAD_binding_8"/>
    <property type="match status" value="1"/>
</dbReference>
<dbReference type="GO" id="GO:0006826">
    <property type="term" value="P:iron ion transport"/>
    <property type="evidence" value="ECO:0007669"/>
    <property type="project" value="TreeGrafter"/>
</dbReference>
<organism evidence="14 15">
    <name type="scientific">Cordyceps javanica</name>
    <dbReference type="NCBI Taxonomy" id="43265"/>
    <lineage>
        <taxon>Eukaryota</taxon>
        <taxon>Fungi</taxon>
        <taxon>Dikarya</taxon>
        <taxon>Ascomycota</taxon>
        <taxon>Pezizomycotina</taxon>
        <taxon>Sordariomycetes</taxon>
        <taxon>Hypocreomycetidae</taxon>
        <taxon>Hypocreales</taxon>
        <taxon>Cordycipitaceae</taxon>
        <taxon>Cordyceps</taxon>
    </lineage>
</organism>
<dbReference type="Pfam" id="PF01794">
    <property type="entry name" value="Ferric_reduct"/>
    <property type="match status" value="1"/>
</dbReference>
<keyword evidence="5 9" id="KW-1133">Transmembrane helix</keyword>
<dbReference type="STRING" id="43265.A0A545VGX8"/>
<dbReference type="SUPFAM" id="SSF52343">
    <property type="entry name" value="Ferredoxin reductase-like, C-terminal NADP-linked domain"/>
    <property type="match status" value="1"/>
</dbReference>
<dbReference type="PANTHER" id="PTHR32361:SF9">
    <property type="entry name" value="FERRIC REDUCTASE TRANSMEMBRANE COMPONENT 3-RELATED"/>
    <property type="match status" value="1"/>
</dbReference>
<evidence type="ECO:0000256" key="2">
    <source>
        <dbReference type="ARBA" id="ARBA00022448"/>
    </source>
</evidence>
<evidence type="ECO:0000256" key="7">
    <source>
        <dbReference type="ARBA" id="ARBA00023065"/>
    </source>
</evidence>
<keyword evidence="15" id="KW-1185">Reference proteome</keyword>
<evidence type="ECO:0000313" key="15">
    <source>
        <dbReference type="Proteomes" id="UP000315783"/>
    </source>
</evidence>
<evidence type="ECO:0000313" key="14">
    <source>
        <dbReference type="EMBL" id="TQW00988.1"/>
    </source>
</evidence>
<evidence type="ECO:0000259" key="11">
    <source>
        <dbReference type="Pfam" id="PF01794"/>
    </source>
</evidence>
<keyword evidence="3 9" id="KW-0812">Transmembrane</keyword>
<feature type="transmembrane region" description="Helical" evidence="9">
    <location>
        <begin position="412"/>
        <end position="437"/>
    </location>
</feature>
<evidence type="ECO:0000256" key="3">
    <source>
        <dbReference type="ARBA" id="ARBA00022692"/>
    </source>
</evidence>
<evidence type="ECO:0000256" key="8">
    <source>
        <dbReference type="ARBA" id="ARBA00023136"/>
    </source>
</evidence>
<dbReference type="SFLD" id="SFLDS00052">
    <property type="entry name" value="Ferric_Reductase_Domain"/>
    <property type="match status" value="1"/>
</dbReference>
<evidence type="ECO:0000256" key="9">
    <source>
        <dbReference type="SAM" id="Phobius"/>
    </source>
</evidence>
<sequence>MRFHIQILPAFLAILVHAAKPLGDQVCVATCYYALLKAKFAGASDKAQTACTNPLRVQSTYYCISEHCAKESDRATDDGIAWWVGTCKNSSTVVNVKSYRNAISNVTDTYLAGLPAVDQNSKKLFNGPALPSQANWKYMYTTTFTYADARSYNDAIRWSMYGFWGLIILVGVCNRLWVLASGLGKRTPTERQTEKLKTSRKVSKWLNIHLLQAPTRSHHHHEPWGWWTLSLRIHTIVIALYILLHILVVATRYRVVDENDFFKSRRTQTLRWIADRLGTLMSASMPFIFLFGARSSPLPIITGWSYRTFSNFHRWVAIVMLVESVCHGCVFSAFYVNQNGWPDYRNRLRTDDMFRSGILMITAMGISASFAHAKIRQMAYELFKVVHIAMGIIFLANYWDHIKDKFGGDYRVWTWICVGIWASDYFFRVVRIIWLNFNALVGKERRAIASYSEETGMIRLHVHASGTHSHQSPGTYYYLHFGGWRIWENHPFSLAGSSAEQASQATIVEVADGEKKKAVVSSSQPEANELFGSQPYKTFMIRPRSGFTRRLRDSIIKQDTAGISRLRVVLEGPYGTGASISGFSDILFVAGGSGITAILPYVRRIFEDQDHGCATVPRVRLVWVVRQVGFARDVLANDLRLVEASPDAATHLQIDIYVSARGGEDGSSEKSDSEKTTTRACDARFIYRKPAVGEVVHEYAGAMETNRAAVFVCGPARMADETRAAVRKEARSSAKDLELFEEMYGW</sequence>
<dbReference type="GO" id="GO:0006879">
    <property type="term" value="P:intracellular iron ion homeostasis"/>
    <property type="evidence" value="ECO:0007669"/>
    <property type="project" value="TreeGrafter"/>
</dbReference>
<dbReference type="GO" id="GO:0005886">
    <property type="term" value="C:plasma membrane"/>
    <property type="evidence" value="ECO:0007669"/>
    <property type="project" value="TreeGrafter"/>
</dbReference>
<reference evidence="14 15" key="1">
    <citation type="journal article" date="2019" name="Appl. Microbiol. Biotechnol.">
        <title>Genome sequence of Isaria javanica and comparative genome analysis insights into family S53 peptidase evolution in fungal entomopathogens.</title>
        <authorList>
            <person name="Lin R."/>
            <person name="Zhang X."/>
            <person name="Xin B."/>
            <person name="Zou M."/>
            <person name="Gao Y."/>
            <person name="Qin F."/>
            <person name="Hu Q."/>
            <person name="Xie B."/>
            <person name="Cheng X."/>
        </authorList>
    </citation>
    <scope>NUCLEOTIDE SEQUENCE [LARGE SCALE GENOMIC DNA]</scope>
    <source>
        <strain evidence="14 15">IJ1G</strain>
    </source>
</reference>
<accession>A0A545VGX8</accession>
<dbReference type="InterPro" id="IPR013121">
    <property type="entry name" value="Fe_red_NAD-bd_6"/>
</dbReference>
<feature type="signal peptide" evidence="10">
    <location>
        <begin position="1"/>
        <end position="18"/>
    </location>
</feature>
<name>A0A545VGX8_9HYPO</name>
<evidence type="ECO:0000256" key="5">
    <source>
        <dbReference type="ARBA" id="ARBA00022989"/>
    </source>
</evidence>
<dbReference type="Gene3D" id="3.40.50.80">
    <property type="entry name" value="Nucleotide-binding domain of ferredoxin-NADP reductase (FNR) module"/>
    <property type="match status" value="1"/>
</dbReference>
<comment type="caution">
    <text evidence="14">The sequence shown here is derived from an EMBL/GenBank/DDBJ whole genome shotgun (WGS) entry which is preliminary data.</text>
</comment>
<dbReference type="PANTHER" id="PTHR32361">
    <property type="entry name" value="FERRIC/CUPRIC REDUCTASE TRANSMEMBRANE COMPONENT"/>
    <property type="match status" value="1"/>
</dbReference>
<dbReference type="InterPro" id="IPR051410">
    <property type="entry name" value="Ferric/Cupric_Reductase"/>
</dbReference>
<evidence type="ECO:0000256" key="1">
    <source>
        <dbReference type="ARBA" id="ARBA00004141"/>
    </source>
</evidence>
<dbReference type="SFLD" id="SFLDG01168">
    <property type="entry name" value="Ferric_reductase_subgroup_(FRE"/>
    <property type="match status" value="1"/>
</dbReference>
<feature type="transmembrane region" description="Helical" evidence="9">
    <location>
        <begin position="158"/>
        <end position="178"/>
    </location>
</feature>
<proteinExistence type="predicted"/>
<gene>
    <name evidence="14" type="ORF">IF1G_00919</name>
</gene>
<dbReference type="GO" id="GO:0015677">
    <property type="term" value="P:copper ion import"/>
    <property type="evidence" value="ECO:0007669"/>
    <property type="project" value="TreeGrafter"/>
</dbReference>
<evidence type="ECO:0000259" key="12">
    <source>
        <dbReference type="Pfam" id="PF08022"/>
    </source>
</evidence>
<feature type="transmembrane region" description="Helical" evidence="9">
    <location>
        <begin position="233"/>
        <end position="253"/>
    </location>
</feature>
<keyword evidence="10" id="KW-0732">Signal</keyword>
<feature type="domain" description="FAD-binding 8" evidence="12">
    <location>
        <begin position="455"/>
        <end position="576"/>
    </location>
</feature>
<protein>
    <submittedName>
        <fullName evidence="14">Ferric-chelate reductase</fullName>
    </submittedName>
</protein>
<dbReference type="InterPro" id="IPR013112">
    <property type="entry name" value="FAD-bd_8"/>
</dbReference>
<dbReference type="Pfam" id="PF08030">
    <property type="entry name" value="NAD_binding_6"/>
    <property type="match status" value="1"/>
</dbReference>
<dbReference type="AlphaFoldDB" id="A0A545VGX8"/>
<dbReference type="OrthoDB" id="167398at2759"/>
<dbReference type="GO" id="GO:0000293">
    <property type="term" value="F:ferric-chelate reductase activity"/>
    <property type="evidence" value="ECO:0007669"/>
    <property type="project" value="UniProtKB-ARBA"/>
</dbReference>
<evidence type="ECO:0000256" key="10">
    <source>
        <dbReference type="SAM" id="SignalP"/>
    </source>
</evidence>
<feature type="transmembrane region" description="Helical" evidence="9">
    <location>
        <begin position="382"/>
        <end position="400"/>
    </location>
</feature>
<keyword evidence="8 9" id="KW-0472">Membrane</keyword>
<keyword evidence="2" id="KW-0813">Transport</keyword>
<evidence type="ECO:0000259" key="13">
    <source>
        <dbReference type="Pfam" id="PF08030"/>
    </source>
</evidence>
<dbReference type="InterPro" id="IPR039261">
    <property type="entry name" value="FNR_nucleotide-bd"/>
</dbReference>
<dbReference type="CDD" id="cd06186">
    <property type="entry name" value="NOX_Duox_like_FAD_NADP"/>
    <property type="match status" value="1"/>
</dbReference>
<comment type="subcellular location">
    <subcellularLocation>
        <location evidence="1">Membrane</location>
        <topology evidence="1">Multi-pass membrane protein</topology>
    </subcellularLocation>
</comment>
<evidence type="ECO:0000256" key="6">
    <source>
        <dbReference type="ARBA" id="ARBA00023002"/>
    </source>
</evidence>
<feature type="chain" id="PRO_5021881897" evidence="10">
    <location>
        <begin position="19"/>
        <end position="746"/>
    </location>
</feature>
<feature type="transmembrane region" description="Helical" evidence="9">
    <location>
        <begin position="273"/>
        <end position="293"/>
    </location>
</feature>
<feature type="transmembrane region" description="Helical" evidence="9">
    <location>
        <begin position="314"/>
        <end position="336"/>
    </location>
</feature>
<keyword evidence="6" id="KW-0560">Oxidoreductase</keyword>